<dbReference type="AlphaFoldDB" id="A0A1Y3DVJ2"/>
<name>A0A1Y3DVJ2_PLAKN</name>
<dbReference type="SUPFAM" id="SSF46955">
    <property type="entry name" value="Putative DNA-binding domain"/>
    <property type="match status" value="1"/>
</dbReference>
<dbReference type="GO" id="GO:1901255">
    <property type="term" value="P:nucleotide-excision repair involved in interstrand cross-link repair"/>
    <property type="evidence" value="ECO:0007669"/>
    <property type="project" value="TreeGrafter"/>
</dbReference>
<dbReference type="GO" id="GO:0006284">
    <property type="term" value="P:base-excision repair"/>
    <property type="evidence" value="ECO:0007669"/>
    <property type="project" value="TreeGrafter"/>
</dbReference>
<protein>
    <submittedName>
        <fullName evidence="5">Putative DNA repair protein</fullName>
    </submittedName>
</protein>
<dbReference type="Pfam" id="PF05181">
    <property type="entry name" value="XPA_C"/>
    <property type="match status" value="1"/>
</dbReference>
<dbReference type="CDD" id="cd21075">
    <property type="entry name" value="DBD_XPA-like"/>
    <property type="match status" value="1"/>
</dbReference>
<dbReference type="InterPro" id="IPR009061">
    <property type="entry name" value="DNA-bd_dom_put_sf"/>
</dbReference>
<dbReference type="OMA" id="YSKQMKL"/>
<dbReference type="GO" id="GO:0000110">
    <property type="term" value="C:nucleotide-excision repair factor 1 complex"/>
    <property type="evidence" value="ECO:0007669"/>
    <property type="project" value="TreeGrafter"/>
</dbReference>
<dbReference type="GO" id="GO:0000715">
    <property type="term" value="P:nucleotide-excision repair, DNA damage recognition"/>
    <property type="evidence" value="ECO:0007669"/>
    <property type="project" value="TreeGrafter"/>
</dbReference>
<evidence type="ECO:0000256" key="2">
    <source>
        <dbReference type="ARBA" id="ARBA00022833"/>
    </source>
</evidence>
<accession>A0A1Y3DVJ2</accession>
<evidence type="ECO:0000256" key="3">
    <source>
        <dbReference type="ARBA" id="ARBA00023242"/>
    </source>
</evidence>
<evidence type="ECO:0000259" key="4">
    <source>
        <dbReference type="Pfam" id="PF05181"/>
    </source>
</evidence>
<evidence type="ECO:0000313" key="5">
    <source>
        <dbReference type="EMBL" id="OTN68694.1"/>
    </source>
</evidence>
<evidence type="ECO:0000313" key="6">
    <source>
        <dbReference type="Proteomes" id="UP000195012"/>
    </source>
</evidence>
<dbReference type="Proteomes" id="UP000195012">
    <property type="component" value="Unassembled WGS sequence"/>
</dbReference>
<dbReference type="EMBL" id="NETL01000015">
    <property type="protein sequence ID" value="OTN68694.1"/>
    <property type="molecule type" value="Genomic_DNA"/>
</dbReference>
<proteinExistence type="predicted"/>
<dbReference type="VEuPathDB" id="PlasmoDB:PKA1H_010013900"/>
<dbReference type="PANTHER" id="PTHR10142">
    <property type="entry name" value="DNA REPAIR PROTEIN COMPLEMENTING XP-A CELLS"/>
    <property type="match status" value="1"/>
</dbReference>
<gene>
    <name evidence="5" type="primary">RAD14</name>
    <name evidence="5" type="ORF">PKNOH_S01017400</name>
</gene>
<dbReference type="GO" id="GO:0003684">
    <property type="term" value="F:damaged DNA binding"/>
    <property type="evidence" value="ECO:0007669"/>
    <property type="project" value="InterPro"/>
</dbReference>
<feature type="domain" description="XPA C-terminal" evidence="4">
    <location>
        <begin position="272"/>
        <end position="321"/>
    </location>
</feature>
<dbReference type="OrthoDB" id="68328at2759"/>
<dbReference type="VEuPathDB" id="PlasmoDB:PKNH_0109100"/>
<dbReference type="InterPro" id="IPR037129">
    <property type="entry name" value="XPA_sf"/>
</dbReference>
<dbReference type="VEuPathDB" id="PlasmoDB:PKNOH_S01017400"/>
<organism evidence="5 6">
    <name type="scientific">Plasmodium knowlesi</name>
    <dbReference type="NCBI Taxonomy" id="5850"/>
    <lineage>
        <taxon>Eukaryota</taxon>
        <taxon>Sar</taxon>
        <taxon>Alveolata</taxon>
        <taxon>Apicomplexa</taxon>
        <taxon>Aconoidasida</taxon>
        <taxon>Haemosporida</taxon>
        <taxon>Plasmodiidae</taxon>
        <taxon>Plasmodium</taxon>
        <taxon>Plasmodium (Plasmodium)</taxon>
    </lineage>
</organism>
<keyword evidence="2" id="KW-0862">Zinc</keyword>
<evidence type="ECO:0000256" key="1">
    <source>
        <dbReference type="ARBA" id="ARBA00004123"/>
    </source>
</evidence>
<dbReference type="eggNOG" id="ENOG502SYCM">
    <property type="taxonomic scope" value="Eukaryota"/>
</dbReference>
<dbReference type="InterPro" id="IPR022656">
    <property type="entry name" value="XPA_C"/>
</dbReference>
<dbReference type="GO" id="GO:0070914">
    <property type="term" value="P:UV-damage excision repair"/>
    <property type="evidence" value="ECO:0007669"/>
    <property type="project" value="TreeGrafter"/>
</dbReference>
<comment type="caution">
    <text evidence="5">The sequence shown here is derived from an EMBL/GenBank/DDBJ whole genome shotgun (WGS) entry which is preliminary data.</text>
</comment>
<sequence>MAHSDDSQNEREEANYNTILYEQNLKDEIDYYAEELPHINFYLKFQRKNFLQEFLQEVLVLPSGIRSDGDQAGQREGTAITVDESKEVAIQVEEREDTTILIGESKDTTTPGEGSARDNAIRRDVEIEEVLNDGGFYVEDDSGGEEPPYGEPLLEKPLLEQPYFVPTPEHHYEDGNLRDNLLRLTEGSGVCSGKSDLTHLNESDETIKYINDIFQKNKHKFLFSVERQIENKEELILQEYCFLCNKKKKLNKPLCAVNIYICYDCKVQDSNFKMISLSKLVRKYCLNNYDLSKYEKQLALLCTKNPRGYSKQMKLYFVFQIKEIAIRKHGSMEKVKEMYTSKMLKAFRNTQRTVQSSKKRKNLHRMIKPQTIYSKKVKKAEEEKIICDNSEHEFDSPTCTNMEDSLYVKKCRKCAYQVEYMQF</sequence>
<keyword evidence="3" id="KW-0539">Nucleus</keyword>
<dbReference type="PANTHER" id="PTHR10142:SF0">
    <property type="entry name" value="DNA REPAIR PROTEIN COMPLEMENTING XP-A CELLS"/>
    <property type="match status" value="1"/>
</dbReference>
<dbReference type="InterPro" id="IPR000465">
    <property type="entry name" value="XPA/RAD14"/>
</dbReference>
<dbReference type="Gene3D" id="3.90.530.10">
    <property type="entry name" value="XPA C-terminal domain"/>
    <property type="match status" value="1"/>
</dbReference>
<comment type="subcellular location">
    <subcellularLocation>
        <location evidence="1">Nucleus</location>
    </subcellularLocation>
</comment>
<reference evidence="5 6" key="1">
    <citation type="submission" date="2017-05" db="EMBL/GenBank/DDBJ databases">
        <title>PacBio assembly of a Plasmodium knowlesi genome sequence with Hi-C correction and manual annotation of the SICAvar gene family.</title>
        <authorList>
            <person name="Lapp S.A."/>
            <person name="Geraldo J.A."/>
            <person name="Chien J.-T."/>
            <person name="Ay F."/>
            <person name="Pakala S.B."/>
            <person name="Batugedara G."/>
            <person name="Humphrey J.C."/>
            <person name="Debarry J.D."/>
            <person name="Le Roch K.G."/>
            <person name="Galinski M.R."/>
            <person name="Kissinger J.C."/>
        </authorList>
    </citation>
    <scope>NUCLEOTIDE SEQUENCE [LARGE SCALE GENOMIC DNA]</scope>
    <source>
        <strain evidence="6">Malayan Strain Pk1 (A+)</strain>
    </source>
</reference>